<reference evidence="4" key="1">
    <citation type="submission" date="2016-06" db="UniProtKB">
        <authorList>
            <consortium name="WormBaseParasite"/>
        </authorList>
    </citation>
    <scope>IDENTIFICATION</scope>
</reference>
<protein>
    <submittedName>
        <fullName evidence="4">RanBD1 domain-containing protein</fullName>
    </submittedName>
</protein>
<evidence type="ECO:0000256" key="1">
    <source>
        <dbReference type="SAM" id="MobiDB-lite"/>
    </source>
</evidence>
<feature type="compositionally biased region" description="Basic and acidic residues" evidence="1">
    <location>
        <begin position="103"/>
        <end position="115"/>
    </location>
</feature>
<feature type="compositionally biased region" description="Low complexity" evidence="1">
    <location>
        <begin position="242"/>
        <end position="267"/>
    </location>
</feature>
<feature type="compositionally biased region" description="Basic and acidic residues" evidence="1">
    <location>
        <begin position="349"/>
        <end position="361"/>
    </location>
</feature>
<dbReference type="WBParaSite" id="TCNE_0000207601-mRNA-1">
    <property type="protein sequence ID" value="TCNE_0000207601-mRNA-1"/>
    <property type="gene ID" value="TCNE_0000207601"/>
</dbReference>
<sequence>MHVKIKDRESSKLEQSPSKSPSDESSTCAQWKKERQADADEQWFNDDDAENVAQTTGEDWDASKELREGAANGAARSPLREDSDSLTKRPGDDVSPSSSAESSKIKEETGDEKGSDMSFSPMRKSGAEPNFPSVVKRKLADDESEGVFSSATNASKVRTTPRIIIKMNTDRRSPCRSPPAGSGSPPGDPVVSSTEVLVTPSSSSPLERPSAPLPSPPITVLVKKALVDYDESDSDEEEESGESSLPSSSSSAGRPLSSPNSQLSSASTDEHDDVSSTSGDHEPSPGSAGEDDDGVEEHWEQNHDAVNDSGSLEIIRRKRAAKCEKASEPKVEGNNKGEEMAFQTGGKRLRLEPSDERDASTDKLTPTAALGLFELYACGGFEVRQKRIRFKVSSGRWVLIGVLDECKPQSIALQLICFIRLFRVTTVKECERNKETCGDRDPSNAAGEKPLCVQEEIQLNR</sequence>
<keyword evidence="3" id="KW-1185">Reference proteome</keyword>
<dbReference type="Proteomes" id="UP000050794">
    <property type="component" value="Unassembled WGS sequence"/>
</dbReference>
<feature type="compositionally biased region" description="Polar residues" evidence="1">
    <location>
        <begin position="147"/>
        <end position="158"/>
    </location>
</feature>
<evidence type="ECO:0000313" key="2">
    <source>
        <dbReference type="EMBL" id="VDM27402.1"/>
    </source>
</evidence>
<accession>A0A183U0Q6</accession>
<evidence type="ECO:0000313" key="3">
    <source>
        <dbReference type="Proteomes" id="UP000050794"/>
    </source>
</evidence>
<feature type="region of interest" description="Disordered" evidence="1">
    <location>
        <begin position="1"/>
        <end position="297"/>
    </location>
</feature>
<feature type="region of interest" description="Disordered" evidence="1">
    <location>
        <begin position="323"/>
        <end position="362"/>
    </location>
</feature>
<feature type="compositionally biased region" description="Basic and acidic residues" evidence="1">
    <location>
        <begin position="323"/>
        <end position="339"/>
    </location>
</feature>
<feature type="compositionally biased region" description="Acidic residues" evidence="1">
    <location>
        <begin position="228"/>
        <end position="241"/>
    </location>
</feature>
<proteinExistence type="predicted"/>
<feature type="compositionally biased region" description="Acidic residues" evidence="1">
    <location>
        <begin position="39"/>
        <end position="50"/>
    </location>
</feature>
<reference evidence="2 3" key="2">
    <citation type="submission" date="2018-11" db="EMBL/GenBank/DDBJ databases">
        <authorList>
            <consortium name="Pathogen Informatics"/>
        </authorList>
    </citation>
    <scope>NUCLEOTIDE SEQUENCE [LARGE SCALE GENOMIC DNA]</scope>
</reference>
<feature type="compositionally biased region" description="Low complexity" evidence="1">
    <location>
        <begin position="178"/>
        <end position="193"/>
    </location>
</feature>
<feature type="compositionally biased region" description="Basic and acidic residues" evidence="1">
    <location>
        <begin position="78"/>
        <end position="92"/>
    </location>
</feature>
<feature type="compositionally biased region" description="Basic and acidic residues" evidence="1">
    <location>
        <begin position="1"/>
        <end position="12"/>
    </location>
</feature>
<evidence type="ECO:0000313" key="4">
    <source>
        <dbReference type="WBParaSite" id="TCNE_0000207601-mRNA-1"/>
    </source>
</evidence>
<organism evidence="3 4">
    <name type="scientific">Toxocara canis</name>
    <name type="common">Canine roundworm</name>
    <dbReference type="NCBI Taxonomy" id="6265"/>
    <lineage>
        <taxon>Eukaryota</taxon>
        <taxon>Metazoa</taxon>
        <taxon>Ecdysozoa</taxon>
        <taxon>Nematoda</taxon>
        <taxon>Chromadorea</taxon>
        <taxon>Rhabditida</taxon>
        <taxon>Spirurina</taxon>
        <taxon>Ascaridomorpha</taxon>
        <taxon>Ascaridoidea</taxon>
        <taxon>Toxocaridae</taxon>
        <taxon>Toxocara</taxon>
    </lineage>
</organism>
<dbReference type="AlphaFoldDB" id="A0A183U0Q6"/>
<gene>
    <name evidence="2" type="ORF">TCNE_LOCUS2076</name>
</gene>
<feature type="compositionally biased region" description="Polar residues" evidence="1">
    <location>
        <begin position="194"/>
        <end position="205"/>
    </location>
</feature>
<dbReference type="EMBL" id="UYWY01001895">
    <property type="protein sequence ID" value="VDM27402.1"/>
    <property type="molecule type" value="Genomic_DNA"/>
</dbReference>
<feature type="compositionally biased region" description="Low complexity" evidence="1">
    <location>
        <begin position="16"/>
        <end position="26"/>
    </location>
</feature>
<name>A0A183U0Q6_TOXCA</name>